<reference evidence="3" key="1">
    <citation type="submission" date="2010-05" db="EMBL/GenBank/DDBJ databases">
        <title>The Genome Sequence of Magnaporthe poae strain ATCC 64411.</title>
        <authorList>
            <consortium name="The Broad Institute Genome Sequencing Platform"/>
            <consortium name="Broad Institute Genome Sequencing Center for Infectious Disease"/>
            <person name="Ma L.-J."/>
            <person name="Dead R."/>
            <person name="Young S."/>
            <person name="Zeng Q."/>
            <person name="Koehrsen M."/>
            <person name="Alvarado L."/>
            <person name="Berlin A."/>
            <person name="Chapman S.B."/>
            <person name="Chen Z."/>
            <person name="Freedman E."/>
            <person name="Gellesch M."/>
            <person name="Goldberg J."/>
            <person name="Griggs A."/>
            <person name="Gujja S."/>
            <person name="Heilman E.R."/>
            <person name="Heiman D."/>
            <person name="Hepburn T."/>
            <person name="Howarth C."/>
            <person name="Jen D."/>
            <person name="Larson L."/>
            <person name="Mehta T."/>
            <person name="Neiman D."/>
            <person name="Pearson M."/>
            <person name="Roberts A."/>
            <person name="Saif S."/>
            <person name="Shea T."/>
            <person name="Shenoy N."/>
            <person name="Sisk P."/>
            <person name="Stolte C."/>
            <person name="Sykes S."/>
            <person name="Walk T."/>
            <person name="White J."/>
            <person name="Yandava C."/>
            <person name="Haas B."/>
            <person name="Nusbaum C."/>
            <person name="Birren B."/>
        </authorList>
    </citation>
    <scope>NUCLEOTIDE SEQUENCE</scope>
    <source>
        <strain evidence="3">ATCC 64411</strain>
    </source>
</reference>
<feature type="region of interest" description="Disordered" evidence="1">
    <location>
        <begin position="70"/>
        <end position="109"/>
    </location>
</feature>
<keyword evidence="2" id="KW-1133">Transmembrane helix</keyword>
<dbReference type="EMBL" id="GL876975">
    <property type="protein sequence ID" value="KLU90500.1"/>
    <property type="molecule type" value="Genomic_DNA"/>
</dbReference>
<feature type="compositionally biased region" description="Polar residues" evidence="1">
    <location>
        <begin position="87"/>
        <end position="98"/>
    </location>
</feature>
<accession>A0A0H2U2D3</accession>
<evidence type="ECO:0000313" key="3">
    <source>
        <dbReference type="EMBL" id="KLU90500.1"/>
    </source>
</evidence>
<dbReference type="AlphaFoldDB" id="A0A0H2U2D3"/>
<proteinExistence type="predicted"/>
<evidence type="ECO:0000256" key="2">
    <source>
        <dbReference type="SAM" id="Phobius"/>
    </source>
</evidence>
<feature type="transmembrane region" description="Helical" evidence="2">
    <location>
        <begin position="114"/>
        <end position="136"/>
    </location>
</feature>
<dbReference type="OrthoDB" id="3800077at2759"/>
<dbReference type="VEuPathDB" id="FungiDB:MAPG_10353"/>
<sequence length="328" mass="34184">MDRKPQHNPGTAYNDNSGLEVALDLCGNGKHAIISATGVYPQPTTPGSTLYPEVHIGSDKIIDQSATHGYYAGSRQGGNQGREDQRPSSFSTHPQEQGASGDPGSGSRSGKRTAIFIGLAILGVAVAGVVGGVAGWQISEAKNRGTAQTSNGGGSSSVAGSGASTAGVSKILKPGSPLAATGFRYDGDYQIRIFYLAPEGGTPYTSVFDTAYGSWAIPVKVSGPLPHASTSLAAGVNMRNHYDKIVPRYMLYYTGTDSRMVSVGFQMPVRRSGEPNSEVMDSLKDSQVGTGASMGAYWPYLAFQDNGAAGSGLIEHNVTILGVRDSRQ</sequence>
<feature type="non-terminal residue" evidence="3">
    <location>
        <position position="328"/>
    </location>
</feature>
<evidence type="ECO:0008006" key="4">
    <source>
        <dbReference type="Google" id="ProtNLM"/>
    </source>
</evidence>
<evidence type="ECO:0000256" key="1">
    <source>
        <dbReference type="SAM" id="MobiDB-lite"/>
    </source>
</evidence>
<keyword evidence="2" id="KW-0472">Membrane</keyword>
<keyword evidence="2" id="KW-0812">Transmembrane</keyword>
<reference evidence="3" key="2">
    <citation type="submission" date="2011-03" db="EMBL/GenBank/DDBJ databases">
        <title>Annotation of Magnaporthe poae ATCC 64411.</title>
        <authorList>
            <person name="Ma L.-J."/>
            <person name="Dead R."/>
            <person name="Young S.K."/>
            <person name="Zeng Q."/>
            <person name="Gargeya S."/>
            <person name="Fitzgerald M."/>
            <person name="Haas B."/>
            <person name="Abouelleil A."/>
            <person name="Alvarado L."/>
            <person name="Arachchi H.M."/>
            <person name="Berlin A."/>
            <person name="Brown A."/>
            <person name="Chapman S.B."/>
            <person name="Chen Z."/>
            <person name="Dunbar C."/>
            <person name="Freedman E."/>
            <person name="Gearin G."/>
            <person name="Gellesch M."/>
            <person name="Goldberg J."/>
            <person name="Griggs A."/>
            <person name="Gujja S."/>
            <person name="Heiman D."/>
            <person name="Howarth C."/>
            <person name="Larson L."/>
            <person name="Lui A."/>
            <person name="MacDonald P.J.P."/>
            <person name="Mehta T."/>
            <person name="Montmayeur A."/>
            <person name="Murphy C."/>
            <person name="Neiman D."/>
            <person name="Pearson M."/>
            <person name="Priest M."/>
            <person name="Roberts A."/>
            <person name="Saif S."/>
            <person name="Shea T."/>
            <person name="Shenoy N."/>
            <person name="Sisk P."/>
            <person name="Stolte C."/>
            <person name="Sykes S."/>
            <person name="Yandava C."/>
            <person name="Wortman J."/>
            <person name="Nusbaum C."/>
            <person name="Birren B."/>
        </authorList>
    </citation>
    <scope>NUCLEOTIDE SEQUENCE</scope>
    <source>
        <strain evidence="3">ATCC 64411</strain>
    </source>
</reference>
<name>A0A0H2U2D3_MAGP6</name>
<organism evidence="3">
    <name type="scientific">Magnaporthiopsis poae (strain ATCC 64411 / 73-15)</name>
    <name type="common">Kentucky bluegrass fungus</name>
    <name type="synonym">Magnaporthe poae</name>
    <dbReference type="NCBI Taxonomy" id="644358"/>
    <lineage>
        <taxon>Eukaryota</taxon>
        <taxon>Fungi</taxon>
        <taxon>Dikarya</taxon>
        <taxon>Ascomycota</taxon>
        <taxon>Pezizomycotina</taxon>
        <taxon>Sordariomycetes</taxon>
        <taxon>Sordariomycetidae</taxon>
        <taxon>Magnaporthales</taxon>
        <taxon>Magnaporthaceae</taxon>
        <taxon>Magnaporthiopsis</taxon>
    </lineage>
</organism>
<dbReference type="Gene3D" id="2.120.10.70">
    <property type="entry name" value="Fucose-specific lectin"/>
    <property type="match status" value="1"/>
</dbReference>
<protein>
    <recommendedName>
        <fullName evidence="4">Fucose-specific lectin</fullName>
    </recommendedName>
</protein>
<gene>
    <name evidence="3" type="ORF">MAPG_10353</name>
</gene>